<reference evidence="1 2" key="1">
    <citation type="submission" date="2017-11" db="EMBL/GenBank/DDBJ databases">
        <title>De novo assembly and phasing of dikaryotic genomes from two isolates of Puccinia coronata f. sp. avenae, the causal agent of oat crown rust.</title>
        <authorList>
            <person name="Miller M.E."/>
            <person name="Zhang Y."/>
            <person name="Omidvar V."/>
            <person name="Sperschneider J."/>
            <person name="Schwessinger B."/>
            <person name="Raley C."/>
            <person name="Palmer J.M."/>
            <person name="Garnica D."/>
            <person name="Upadhyaya N."/>
            <person name="Rathjen J."/>
            <person name="Taylor J.M."/>
            <person name="Park R.F."/>
            <person name="Dodds P.N."/>
            <person name="Hirsch C.D."/>
            <person name="Kianian S.F."/>
            <person name="Figueroa M."/>
        </authorList>
    </citation>
    <scope>NUCLEOTIDE SEQUENCE [LARGE SCALE GENOMIC DNA]</scope>
    <source>
        <strain evidence="1">12SD80</strain>
    </source>
</reference>
<comment type="caution">
    <text evidence="1">The sequence shown here is derived from an EMBL/GenBank/DDBJ whole genome shotgun (WGS) entry which is preliminary data.</text>
</comment>
<name>A0A2N5UDS4_9BASI</name>
<evidence type="ECO:0000313" key="2">
    <source>
        <dbReference type="Proteomes" id="UP000235392"/>
    </source>
</evidence>
<sequence>MFHIAARFNTHGGDALNKILNNGPDPKDIPLHKFDEAIKYSELTPAEIPKEQDDAPVRRSIDKLLNPEDMLPTIFNAALVLGSNQAESIIQSHSPEATGLNLATGTQLMPCNYARAVN</sequence>
<proteinExistence type="predicted"/>
<dbReference type="EMBL" id="PGCI01000170">
    <property type="protein sequence ID" value="PLW35836.1"/>
    <property type="molecule type" value="Genomic_DNA"/>
</dbReference>
<gene>
    <name evidence="1" type="ORF">PCASD_14427</name>
</gene>
<accession>A0A2N5UDS4</accession>
<dbReference type="AlphaFoldDB" id="A0A2N5UDS4"/>
<organism evidence="1 2">
    <name type="scientific">Puccinia coronata f. sp. avenae</name>
    <dbReference type="NCBI Taxonomy" id="200324"/>
    <lineage>
        <taxon>Eukaryota</taxon>
        <taxon>Fungi</taxon>
        <taxon>Dikarya</taxon>
        <taxon>Basidiomycota</taxon>
        <taxon>Pucciniomycotina</taxon>
        <taxon>Pucciniomycetes</taxon>
        <taxon>Pucciniales</taxon>
        <taxon>Pucciniaceae</taxon>
        <taxon>Puccinia</taxon>
    </lineage>
</organism>
<dbReference type="Proteomes" id="UP000235392">
    <property type="component" value="Unassembled WGS sequence"/>
</dbReference>
<evidence type="ECO:0000313" key="1">
    <source>
        <dbReference type="EMBL" id="PLW35836.1"/>
    </source>
</evidence>
<protein>
    <submittedName>
        <fullName evidence="1">Uncharacterized protein</fullName>
    </submittedName>
</protein>